<dbReference type="Gene3D" id="1.10.3210.10">
    <property type="entry name" value="Hypothetical protein af1432"/>
    <property type="match status" value="1"/>
</dbReference>
<proteinExistence type="predicted"/>
<keyword evidence="2" id="KW-1185">Reference proteome</keyword>
<comment type="caution">
    <text evidence="1">The sequence shown here is derived from an EMBL/GenBank/DDBJ whole genome shotgun (WGS) entry which is preliminary data.</text>
</comment>
<evidence type="ECO:0000313" key="2">
    <source>
        <dbReference type="Proteomes" id="UP000701702"/>
    </source>
</evidence>
<evidence type="ECO:0000313" key="1">
    <source>
        <dbReference type="EMBL" id="CAG9187156.1"/>
    </source>
</evidence>
<gene>
    <name evidence="1" type="ORF">LMG23994_06600</name>
</gene>
<accession>A0ABM8Y313</accession>
<sequence length="50" mass="5398">MLTLPRIASLFASHGTAYYGGEAISQTAHALQCAQVTHYMDMAARCLRAV</sequence>
<protein>
    <submittedName>
        <fullName evidence="1">Uncharacterized protein</fullName>
    </submittedName>
</protein>
<name>A0ABM8Y313_9BURK</name>
<dbReference type="Proteomes" id="UP000701702">
    <property type="component" value="Unassembled WGS sequence"/>
</dbReference>
<dbReference type="EMBL" id="CAJZAF010000059">
    <property type="protein sequence ID" value="CAG9187156.1"/>
    <property type="molecule type" value="Genomic_DNA"/>
</dbReference>
<organism evidence="1 2">
    <name type="scientific">Cupriavidus pinatubonensis</name>
    <dbReference type="NCBI Taxonomy" id="248026"/>
    <lineage>
        <taxon>Bacteria</taxon>
        <taxon>Pseudomonadati</taxon>
        <taxon>Pseudomonadota</taxon>
        <taxon>Betaproteobacteria</taxon>
        <taxon>Burkholderiales</taxon>
        <taxon>Burkholderiaceae</taxon>
        <taxon>Cupriavidus</taxon>
    </lineage>
</organism>
<reference evidence="1 2" key="1">
    <citation type="submission" date="2021-08" db="EMBL/GenBank/DDBJ databases">
        <authorList>
            <person name="Peeters C."/>
        </authorList>
    </citation>
    <scope>NUCLEOTIDE SEQUENCE [LARGE SCALE GENOMIC DNA]</scope>
    <source>
        <strain evidence="1 2">LMG 23994</strain>
    </source>
</reference>